<evidence type="ECO:0000256" key="7">
    <source>
        <dbReference type="SAM" id="Phobius"/>
    </source>
</evidence>
<comment type="subcellular location">
    <subcellularLocation>
        <location evidence="1">Cell membrane</location>
        <topology evidence="1">Multi-pass membrane protein</topology>
    </subcellularLocation>
</comment>
<evidence type="ECO:0000256" key="1">
    <source>
        <dbReference type="ARBA" id="ARBA00004651"/>
    </source>
</evidence>
<evidence type="ECO:0000313" key="9">
    <source>
        <dbReference type="EMBL" id="RGB90621.1"/>
    </source>
</evidence>
<dbReference type="InterPro" id="IPR050539">
    <property type="entry name" value="ThrE_Dicarb/AminoAcid_Exp"/>
</dbReference>
<evidence type="ECO:0000256" key="6">
    <source>
        <dbReference type="ARBA" id="ARBA00034125"/>
    </source>
</evidence>
<feature type="transmembrane region" description="Helical" evidence="7">
    <location>
        <begin position="196"/>
        <end position="215"/>
    </location>
</feature>
<sequence>MRTLEEQLVDASLDMGKALLLAGGEVTRVEDTITRILHAYGMHKVGVFTITSLIEITARTPDGDEIVKARRIAGGYATNLDRVEQLNALSREICATCPPPQDITARVEAIKYPKPEAAWISYIGAMLAAGSFTVFFGGKLADVPATIILACFINWMDRKGIYKKENQLLFYLVCSIVTGFLGCVLVRVGIGVHLDKILIGCIMLTIPGIPITYAMRDMLLGESITGLFRFVESLLIAASIAGGFLLATVLAEGVL</sequence>
<feature type="transmembrane region" description="Helical" evidence="7">
    <location>
        <begin position="227"/>
        <end position="251"/>
    </location>
</feature>
<dbReference type="Pfam" id="PF06738">
    <property type="entry name" value="ThrE"/>
    <property type="match status" value="1"/>
</dbReference>
<name>A0A3E2U4K4_9FIRM</name>
<reference evidence="9 10" key="1">
    <citation type="submission" date="2018-08" db="EMBL/GenBank/DDBJ databases">
        <title>A genome reference for cultivated species of the human gut microbiota.</title>
        <authorList>
            <person name="Zou Y."/>
            <person name="Xue W."/>
            <person name="Luo G."/>
        </authorList>
    </citation>
    <scope>NUCLEOTIDE SEQUENCE [LARGE SCALE GENOMIC DNA]</scope>
    <source>
        <strain evidence="9 10">AF32-8AC</strain>
    </source>
</reference>
<keyword evidence="2" id="KW-1003">Cell membrane</keyword>
<comment type="caution">
    <text evidence="9">The sequence shown here is derived from an EMBL/GenBank/DDBJ whole genome shotgun (WGS) entry which is preliminary data.</text>
</comment>
<accession>A0A3E2U4K4</accession>
<evidence type="ECO:0000313" key="10">
    <source>
        <dbReference type="Proteomes" id="UP000260991"/>
    </source>
</evidence>
<dbReference type="GO" id="GO:0005886">
    <property type="term" value="C:plasma membrane"/>
    <property type="evidence" value="ECO:0007669"/>
    <property type="project" value="UniProtKB-SubCell"/>
</dbReference>
<feature type="transmembrane region" description="Helical" evidence="7">
    <location>
        <begin position="117"/>
        <end position="134"/>
    </location>
</feature>
<evidence type="ECO:0000256" key="2">
    <source>
        <dbReference type="ARBA" id="ARBA00022475"/>
    </source>
</evidence>
<dbReference type="EMBL" id="QVER01000013">
    <property type="protein sequence ID" value="RGB90621.1"/>
    <property type="molecule type" value="Genomic_DNA"/>
</dbReference>
<dbReference type="AlphaFoldDB" id="A0A3E2U4K4"/>
<evidence type="ECO:0000256" key="5">
    <source>
        <dbReference type="ARBA" id="ARBA00023136"/>
    </source>
</evidence>
<evidence type="ECO:0000259" key="8">
    <source>
        <dbReference type="Pfam" id="PF06738"/>
    </source>
</evidence>
<gene>
    <name evidence="9" type="ORF">DWZ46_10705</name>
</gene>
<evidence type="ECO:0000256" key="3">
    <source>
        <dbReference type="ARBA" id="ARBA00022692"/>
    </source>
</evidence>
<dbReference type="GO" id="GO:0022857">
    <property type="term" value="F:transmembrane transporter activity"/>
    <property type="evidence" value="ECO:0007669"/>
    <property type="project" value="InterPro"/>
</dbReference>
<comment type="similarity">
    <text evidence="6">Belongs to the ThrE exporter (TC 2.A.79) family.</text>
</comment>
<dbReference type="RefSeq" id="WP_158403544.1">
    <property type="nucleotide sequence ID" value="NZ_QVER01000013.1"/>
</dbReference>
<keyword evidence="4 7" id="KW-1133">Transmembrane helix</keyword>
<dbReference type="PANTHER" id="PTHR34390">
    <property type="entry name" value="UPF0442 PROTEIN YJJB-RELATED"/>
    <property type="match status" value="1"/>
</dbReference>
<dbReference type="InterPro" id="IPR010619">
    <property type="entry name" value="ThrE-like_N"/>
</dbReference>
<keyword evidence="3 7" id="KW-0812">Transmembrane</keyword>
<organism evidence="9 10">
    <name type="scientific">Faecalibacterium prausnitzii</name>
    <dbReference type="NCBI Taxonomy" id="853"/>
    <lineage>
        <taxon>Bacteria</taxon>
        <taxon>Bacillati</taxon>
        <taxon>Bacillota</taxon>
        <taxon>Clostridia</taxon>
        <taxon>Eubacteriales</taxon>
        <taxon>Oscillospiraceae</taxon>
        <taxon>Faecalibacterium</taxon>
    </lineage>
</organism>
<proteinExistence type="inferred from homology"/>
<dbReference type="PANTHER" id="PTHR34390:SF2">
    <property type="entry name" value="SUCCINATE TRANSPORTER SUBUNIT YJJP-RELATED"/>
    <property type="match status" value="1"/>
</dbReference>
<keyword evidence="5 7" id="KW-0472">Membrane</keyword>
<protein>
    <submittedName>
        <fullName evidence="9">Threonine/serine exporter</fullName>
    </submittedName>
</protein>
<feature type="domain" description="Threonine/serine exporter-like N-terminal" evidence="8">
    <location>
        <begin position="12"/>
        <end position="250"/>
    </location>
</feature>
<feature type="transmembrane region" description="Helical" evidence="7">
    <location>
        <begin position="168"/>
        <end position="190"/>
    </location>
</feature>
<evidence type="ECO:0000256" key="4">
    <source>
        <dbReference type="ARBA" id="ARBA00022989"/>
    </source>
</evidence>
<dbReference type="GO" id="GO:0015744">
    <property type="term" value="P:succinate transport"/>
    <property type="evidence" value="ECO:0007669"/>
    <property type="project" value="TreeGrafter"/>
</dbReference>
<dbReference type="Proteomes" id="UP000260991">
    <property type="component" value="Unassembled WGS sequence"/>
</dbReference>